<dbReference type="PROSITE" id="PS50255">
    <property type="entry name" value="CYTOCHROME_B5_2"/>
    <property type="match status" value="1"/>
</dbReference>
<keyword evidence="7 8" id="KW-0472">Membrane</keyword>
<feature type="transmembrane region" description="Helical" evidence="8">
    <location>
        <begin position="177"/>
        <end position="198"/>
    </location>
</feature>
<name>A0A7S3EII5_9RHOD</name>
<evidence type="ECO:0000256" key="3">
    <source>
        <dbReference type="ARBA" id="ARBA00022692"/>
    </source>
</evidence>
<keyword evidence="5" id="KW-0560">Oxidoreductase</keyword>
<feature type="transmembrane region" description="Helical" evidence="8">
    <location>
        <begin position="149"/>
        <end position="171"/>
    </location>
</feature>
<keyword evidence="4 8" id="KW-1133">Transmembrane helix</keyword>
<proteinExistence type="inferred from homology"/>
<dbReference type="Pfam" id="PF00487">
    <property type="entry name" value="FA_desaturase"/>
    <property type="match status" value="1"/>
</dbReference>
<gene>
    <name evidence="10" type="ORF">RMAR00112_LOCUS22889</name>
</gene>
<dbReference type="InterPro" id="IPR005804">
    <property type="entry name" value="FA_desaturase_dom"/>
</dbReference>
<dbReference type="InterPro" id="IPR036400">
    <property type="entry name" value="Cyt_B5-like_heme/steroid_sf"/>
</dbReference>
<evidence type="ECO:0000313" key="10">
    <source>
        <dbReference type="EMBL" id="CAE0054860.1"/>
    </source>
</evidence>
<evidence type="ECO:0000256" key="8">
    <source>
        <dbReference type="SAM" id="Phobius"/>
    </source>
</evidence>
<evidence type="ECO:0000256" key="2">
    <source>
        <dbReference type="ARBA" id="ARBA00009295"/>
    </source>
</evidence>
<dbReference type="InterPro" id="IPR001199">
    <property type="entry name" value="Cyt_B5-like_heme/steroid-bd"/>
</dbReference>
<dbReference type="GO" id="GO:0016020">
    <property type="term" value="C:membrane"/>
    <property type="evidence" value="ECO:0007669"/>
    <property type="project" value="UniProtKB-SubCell"/>
</dbReference>
<keyword evidence="6" id="KW-0443">Lipid metabolism</keyword>
<dbReference type="SMART" id="SM01117">
    <property type="entry name" value="Cyt-b5"/>
    <property type="match status" value="1"/>
</dbReference>
<keyword evidence="3 8" id="KW-0812">Transmembrane</keyword>
<feature type="transmembrane region" description="Helical" evidence="8">
    <location>
        <begin position="285"/>
        <end position="305"/>
    </location>
</feature>
<dbReference type="InterPro" id="IPR012171">
    <property type="entry name" value="Fatty_acid_desaturase"/>
</dbReference>
<dbReference type="PANTHER" id="PTHR19353">
    <property type="entry name" value="FATTY ACID DESATURASE 2"/>
    <property type="match status" value="1"/>
</dbReference>
<dbReference type="Pfam" id="PF00173">
    <property type="entry name" value="Cyt-b5"/>
    <property type="match status" value="1"/>
</dbReference>
<dbReference type="GO" id="GO:0016717">
    <property type="term" value="F:oxidoreductase activity, acting on paired donors, with oxidation of a pair of donors resulting in the reduction of molecular oxygen to two molecules of water"/>
    <property type="evidence" value="ECO:0007669"/>
    <property type="project" value="TreeGrafter"/>
</dbReference>
<evidence type="ECO:0000256" key="1">
    <source>
        <dbReference type="ARBA" id="ARBA00004141"/>
    </source>
</evidence>
<dbReference type="GO" id="GO:0006629">
    <property type="term" value="P:lipid metabolic process"/>
    <property type="evidence" value="ECO:0007669"/>
    <property type="project" value="UniProtKB-KW"/>
</dbReference>
<accession>A0A7S3EII5</accession>
<dbReference type="Gene3D" id="3.10.120.10">
    <property type="entry name" value="Cytochrome b5-like heme/steroid binding domain"/>
    <property type="match status" value="1"/>
</dbReference>
<organism evidence="10">
    <name type="scientific">Rhodosorus marinus</name>
    <dbReference type="NCBI Taxonomy" id="101924"/>
    <lineage>
        <taxon>Eukaryota</taxon>
        <taxon>Rhodophyta</taxon>
        <taxon>Stylonematophyceae</taxon>
        <taxon>Stylonematales</taxon>
        <taxon>Stylonemataceae</taxon>
        <taxon>Rhodosorus</taxon>
    </lineage>
</organism>
<dbReference type="PANTHER" id="PTHR19353:SF88">
    <property type="entry name" value="DELTA(5) FATTY ACID DESATURASE FAT-4"/>
    <property type="match status" value="1"/>
</dbReference>
<protein>
    <recommendedName>
        <fullName evidence="9">Cytochrome b5 heme-binding domain-containing protein</fullName>
    </recommendedName>
</protein>
<evidence type="ECO:0000256" key="6">
    <source>
        <dbReference type="ARBA" id="ARBA00023098"/>
    </source>
</evidence>
<evidence type="ECO:0000256" key="5">
    <source>
        <dbReference type="ARBA" id="ARBA00023002"/>
    </source>
</evidence>
<comment type="similarity">
    <text evidence="2">Belongs to the fatty acid desaturase type 1 family.</text>
</comment>
<sequence>MCIGNDDSVRLRRTRQVTVAELSKHDLKEDSWIAIRGRVYDVTDFGRKHPGGEILYTASGSDATGVFNAFHPKSTWNLLKDFYVGELKDDRYDSSNLIFNADNGSSSDWLLILGSLPWRRSQEAKEYDADIARMRMELQRLHAFESSKLYYLWLVARNLLILTPAIALVMGFPNNPFLLVLASILVGLFFQQCGWLCHDICHHQLFEKRGWNNALGLLIGNLFQGFSVSWWKTKHNHHHAVPNVTETCAGGDPDIHTLPMLLWSEKLLEGEDLDRLPLFLVRNQWLFYFPLLCLARMSWLLQSIVYMSEPSTVFIGGRAMKTGEITGLVLHHLLMFTLTWRIPSWALAILFYCCAQATGGLLIGIVFTVGHNAMEVLTADEMKMTDFVRLQLRTTRNVTPSWFSDFFTGGLNYQVEHHIWPTLPRHNLPEASRILKALCAKHDIPYHCMGLYEGNEEVCRFIRRMSSLEEVKKRA</sequence>
<reference evidence="10" key="1">
    <citation type="submission" date="2021-01" db="EMBL/GenBank/DDBJ databases">
        <authorList>
            <person name="Corre E."/>
            <person name="Pelletier E."/>
            <person name="Niang G."/>
            <person name="Scheremetjew M."/>
            <person name="Finn R."/>
            <person name="Kale V."/>
            <person name="Holt S."/>
            <person name="Cochrane G."/>
            <person name="Meng A."/>
            <person name="Brown T."/>
            <person name="Cohen L."/>
        </authorList>
    </citation>
    <scope>NUCLEOTIDE SEQUENCE</scope>
    <source>
        <strain evidence="10">CCMP 769</strain>
    </source>
</reference>
<dbReference type="SUPFAM" id="SSF55856">
    <property type="entry name" value="Cytochrome b5-like heme/steroid binding domain"/>
    <property type="match status" value="1"/>
</dbReference>
<dbReference type="CDD" id="cd03506">
    <property type="entry name" value="Delta6-FADS-like"/>
    <property type="match status" value="1"/>
</dbReference>
<dbReference type="EMBL" id="HBHW01029527">
    <property type="protein sequence ID" value="CAE0054860.1"/>
    <property type="molecule type" value="Transcribed_RNA"/>
</dbReference>
<dbReference type="AlphaFoldDB" id="A0A7S3EII5"/>
<evidence type="ECO:0000256" key="7">
    <source>
        <dbReference type="ARBA" id="ARBA00023136"/>
    </source>
</evidence>
<evidence type="ECO:0000259" key="9">
    <source>
        <dbReference type="PROSITE" id="PS50255"/>
    </source>
</evidence>
<dbReference type="PIRSF" id="PIRSF015921">
    <property type="entry name" value="FA_sphinglp_des"/>
    <property type="match status" value="1"/>
</dbReference>
<comment type="subcellular location">
    <subcellularLocation>
        <location evidence="1">Membrane</location>
        <topology evidence="1">Multi-pass membrane protein</topology>
    </subcellularLocation>
</comment>
<evidence type="ECO:0000256" key="4">
    <source>
        <dbReference type="ARBA" id="ARBA00022989"/>
    </source>
</evidence>
<feature type="transmembrane region" description="Helical" evidence="8">
    <location>
        <begin position="349"/>
        <end position="374"/>
    </location>
</feature>
<feature type="domain" description="Cytochrome b5 heme-binding" evidence="9">
    <location>
        <begin position="14"/>
        <end position="88"/>
    </location>
</feature>